<name>A0AAW2DD52_9ROSI</name>
<dbReference type="EMBL" id="JAZDWU010000003">
    <property type="protein sequence ID" value="KAL0008512.1"/>
    <property type="molecule type" value="Genomic_DNA"/>
</dbReference>
<evidence type="ECO:0000313" key="10">
    <source>
        <dbReference type="EMBL" id="KAL0008512.1"/>
    </source>
</evidence>
<dbReference type="GO" id="GO:0046872">
    <property type="term" value="F:metal ion binding"/>
    <property type="evidence" value="ECO:0007669"/>
    <property type="project" value="UniProtKB-KW"/>
</dbReference>
<dbReference type="InterPro" id="IPR027806">
    <property type="entry name" value="HARBI1_dom"/>
</dbReference>
<feature type="compositionally biased region" description="Polar residues" evidence="8">
    <location>
        <begin position="119"/>
        <end position="130"/>
    </location>
</feature>
<evidence type="ECO:0000256" key="4">
    <source>
        <dbReference type="ARBA" id="ARBA00022722"/>
    </source>
</evidence>
<evidence type="ECO:0000259" key="9">
    <source>
        <dbReference type="Pfam" id="PF13359"/>
    </source>
</evidence>
<keyword evidence="11" id="KW-1185">Reference proteome</keyword>
<evidence type="ECO:0000256" key="6">
    <source>
        <dbReference type="ARBA" id="ARBA00022801"/>
    </source>
</evidence>
<accession>A0AAW2DD52</accession>
<evidence type="ECO:0000256" key="8">
    <source>
        <dbReference type="SAM" id="MobiDB-lite"/>
    </source>
</evidence>
<keyword evidence="4" id="KW-0540">Nuclease</keyword>
<evidence type="ECO:0000313" key="11">
    <source>
        <dbReference type="Proteomes" id="UP001459277"/>
    </source>
</evidence>
<dbReference type="GO" id="GO:0004518">
    <property type="term" value="F:nuclease activity"/>
    <property type="evidence" value="ECO:0007669"/>
    <property type="project" value="UniProtKB-KW"/>
</dbReference>
<evidence type="ECO:0000256" key="2">
    <source>
        <dbReference type="ARBA" id="ARBA00004123"/>
    </source>
</evidence>
<evidence type="ECO:0000256" key="1">
    <source>
        <dbReference type="ARBA" id="ARBA00001968"/>
    </source>
</evidence>
<comment type="similarity">
    <text evidence="3">Belongs to the HARBI1 family.</text>
</comment>
<organism evidence="10 11">
    <name type="scientific">Lithocarpus litseifolius</name>
    <dbReference type="NCBI Taxonomy" id="425828"/>
    <lineage>
        <taxon>Eukaryota</taxon>
        <taxon>Viridiplantae</taxon>
        <taxon>Streptophyta</taxon>
        <taxon>Embryophyta</taxon>
        <taxon>Tracheophyta</taxon>
        <taxon>Spermatophyta</taxon>
        <taxon>Magnoliopsida</taxon>
        <taxon>eudicotyledons</taxon>
        <taxon>Gunneridae</taxon>
        <taxon>Pentapetalae</taxon>
        <taxon>rosids</taxon>
        <taxon>fabids</taxon>
        <taxon>Fagales</taxon>
        <taxon>Fagaceae</taxon>
        <taxon>Lithocarpus</taxon>
    </lineage>
</organism>
<keyword evidence="7" id="KW-0539">Nucleus</keyword>
<dbReference type="GO" id="GO:0005634">
    <property type="term" value="C:nucleus"/>
    <property type="evidence" value="ECO:0007669"/>
    <property type="project" value="UniProtKB-SubCell"/>
</dbReference>
<dbReference type="InterPro" id="IPR045249">
    <property type="entry name" value="HARBI1-like"/>
</dbReference>
<dbReference type="AlphaFoldDB" id="A0AAW2DD52"/>
<gene>
    <name evidence="10" type="ORF">SO802_010014</name>
</gene>
<feature type="domain" description="DDE Tnp4" evidence="9">
    <location>
        <begin position="2"/>
        <end position="91"/>
    </location>
</feature>
<dbReference type="PANTHER" id="PTHR22930:SF221">
    <property type="entry name" value="NUCLEASE HARBI1"/>
    <property type="match status" value="1"/>
</dbReference>
<keyword evidence="6" id="KW-0378">Hydrolase</keyword>
<evidence type="ECO:0000256" key="5">
    <source>
        <dbReference type="ARBA" id="ARBA00022723"/>
    </source>
</evidence>
<comment type="subcellular location">
    <subcellularLocation>
        <location evidence="2">Nucleus</location>
    </subcellularLocation>
</comment>
<proteinExistence type="inferred from homology"/>
<comment type="cofactor">
    <cofactor evidence="1">
        <name>a divalent metal cation</name>
        <dbReference type="ChEBI" id="CHEBI:60240"/>
    </cofactor>
</comment>
<sequence length="152" mass="17583">KYYVVDSGYPMMKGYLAPYKGVSYHLQKFRRGGGSPETRHEKFNHAHSSLRCVIERTFGVWKNKWRIIRNMPSFPFHIQILIVSATMALHNFVRLNDRDDRGFINTNRDSISRREHNSEAGSSYEQNPGSLTDPAMVVFRDSIADSIWGDDN</sequence>
<dbReference type="Pfam" id="PF13359">
    <property type="entry name" value="DDE_Tnp_4"/>
    <property type="match status" value="1"/>
</dbReference>
<comment type="caution">
    <text evidence="10">The sequence shown here is derived from an EMBL/GenBank/DDBJ whole genome shotgun (WGS) entry which is preliminary data.</text>
</comment>
<evidence type="ECO:0000256" key="3">
    <source>
        <dbReference type="ARBA" id="ARBA00006958"/>
    </source>
</evidence>
<dbReference type="GO" id="GO:0016787">
    <property type="term" value="F:hydrolase activity"/>
    <property type="evidence" value="ECO:0007669"/>
    <property type="project" value="UniProtKB-KW"/>
</dbReference>
<feature type="region of interest" description="Disordered" evidence="8">
    <location>
        <begin position="107"/>
        <end position="132"/>
    </location>
</feature>
<reference evidence="10 11" key="1">
    <citation type="submission" date="2024-01" db="EMBL/GenBank/DDBJ databases">
        <title>A telomere-to-telomere, gap-free genome of sweet tea (Lithocarpus litseifolius).</title>
        <authorList>
            <person name="Zhou J."/>
        </authorList>
    </citation>
    <scope>NUCLEOTIDE SEQUENCE [LARGE SCALE GENOMIC DNA]</scope>
    <source>
        <strain evidence="10">Zhou-2022a</strain>
        <tissue evidence="10">Leaf</tissue>
    </source>
</reference>
<keyword evidence="5" id="KW-0479">Metal-binding</keyword>
<evidence type="ECO:0000256" key="7">
    <source>
        <dbReference type="ARBA" id="ARBA00023242"/>
    </source>
</evidence>
<protein>
    <recommendedName>
        <fullName evidence="9">DDE Tnp4 domain-containing protein</fullName>
    </recommendedName>
</protein>
<dbReference type="PANTHER" id="PTHR22930">
    <property type="match status" value="1"/>
</dbReference>
<dbReference type="Proteomes" id="UP001459277">
    <property type="component" value="Unassembled WGS sequence"/>
</dbReference>
<feature type="non-terminal residue" evidence="10">
    <location>
        <position position="1"/>
    </location>
</feature>